<protein>
    <submittedName>
        <fullName evidence="3">Heterokaryon incompatibility protein het-6</fullName>
    </submittedName>
</protein>
<dbReference type="InterPro" id="IPR001810">
    <property type="entry name" value="F-box_dom"/>
</dbReference>
<evidence type="ECO:0000259" key="2">
    <source>
        <dbReference type="PROSITE" id="PS50181"/>
    </source>
</evidence>
<reference evidence="3 4" key="1">
    <citation type="submission" date="2024-04" db="EMBL/GenBank/DDBJ databases">
        <title>Complete genome sequence of Fusarium acuminatum.</title>
        <authorList>
            <person name="Lan B."/>
        </authorList>
    </citation>
    <scope>NUCLEOTIDE SEQUENCE [LARGE SCALE GENOMIC DNA]</scope>
    <source>
        <strain evidence="3">1A</strain>
    </source>
</reference>
<evidence type="ECO:0000256" key="1">
    <source>
        <dbReference type="SAM" id="MobiDB-lite"/>
    </source>
</evidence>
<accession>A0ABZ2WRL9</accession>
<dbReference type="PROSITE" id="PS50181">
    <property type="entry name" value="FBOX"/>
    <property type="match status" value="1"/>
</dbReference>
<evidence type="ECO:0000313" key="4">
    <source>
        <dbReference type="Proteomes" id="UP001489902"/>
    </source>
</evidence>
<sequence length="638" mass="72859">MISFGCIICGVDMSIARIRTPNEPPNAAWNLEGVNYTGFSEFPWGSAFKDQECQECTTVDRTPSDPHFFDLENVACWPEADDESDSDWLPDSQSGSESDSLEYNSGSEDETPHEQKRDSENESDSENDGEKDNDINTDKYPLSQLHHPSRPQRLPQGTWHNGRVYYTVNRHSNTQDPFPGDNEAAPYVPPEHIAAPSCQSLQGINGHALTVEQMKNCRSVRFLLPKPARLMAEASDELLEQDSLLFISGESNGSNSAAGKTVRVWRSFYPPRHGLREMTTGWEFVEVGCHEYDVLHPLPVHSYCLDIYAKYSYRRLQRVDLDGIWHWRELLTTPGVWGLDEDVPTQTPEISRGRDSWDSPWHHVAGDEWLAANPVEVPSICNALDICKLPVTEAPIHLPDTGLLALPNELKCRILSCLSVDDSNAVALTCRQFYELTQPTFKASVIRELPWLWEVLQGVRYPASPNRPVTWDPLCPLGITPPELPKDLPTEEEDYTLWKQIIDEDARMEGLGEMVKALNRQRREELFAPYNAKIEASHQEWHDFRNSVADWILHQELGAPSVSLDWRRIWRFFNPATTKLPGIRSRAHVWMRCEQILNGINRAHEYGRFDEIHQSLLDKLSDPSHQGWRTDLQANSWM</sequence>
<evidence type="ECO:0000313" key="3">
    <source>
        <dbReference type="EMBL" id="WZH43015.1"/>
    </source>
</evidence>
<gene>
    <name evidence="3" type="ORF">QYS62_004017</name>
</gene>
<dbReference type="CDD" id="cd09917">
    <property type="entry name" value="F-box_SF"/>
    <property type="match status" value="1"/>
</dbReference>
<dbReference type="EMBL" id="CP151261">
    <property type="protein sequence ID" value="WZH43015.1"/>
    <property type="molecule type" value="Genomic_DNA"/>
</dbReference>
<proteinExistence type="predicted"/>
<feature type="compositionally biased region" description="Polar residues" evidence="1">
    <location>
        <begin position="91"/>
        <end position="106"/>
    </location>
</feature>
<name>A0ABZ2WRL9_9HYPO</name>
<organism evidence="3 4">
    <name type="scientific">Fusarium acuminatum</name>
    <dbReference type="NCBI Taxonomy" id="5515"/>
    <lineage>
        <taxon>Eukaryota</taxon>
        <taxon>Fungi</taxon>
        <taxon>Dikarya</taxon>
        <taxon>Ascomycota</taxon>
        <taxon>Pezizomycotina</taxon>
        <taxon>Sordariomycetes</taxon>
        <taxon>Hypocreomycetidae</taxon>
        <taxon>Hypocreales</taxon>
        <taxon>Nectriaceae</taxon>
        <taxon>Fusarium</taxon>
        <taxon>Fusarium tricinctum species complex</taxon>
    </lineage>
</organism>
<dbReference type="Pfam" id="PF12937">
    <property type="entry name" value="F-box-like"/>
    <property type="match status" value="1"/>
</dbReference>
<feature type="region of interest" description="Disordered" evidence="1">
    <location>
        <begin position="80"/>
        <end position="158"/>
    </location>
</feature>
<dbReference type="SUPFAM" id="SSF81383">
    <property type="entry name" value="F-box domain"/>
    <property type="match status" value="1"/>
</dbReference>
<dbReference type="Proteomes" id="UP001489902">
    <property type="component" value="Chromosome 2"/>
</dbReference>
<feature type="compositionally biased region" description="Basic and acidic residues" evidence="1">
    <location>
        <begin position="110"/>
        <end position="120"/>
    </location>
</feature>
<feature type="compositionally biased region" description="Basic and acidic residues" evidence="1">
    <location>
        <begin position="128"/>
        <end position="137"/>
    </location>
</feature>
<dbReference type="InterPro" id="IPR036047">
    <property type="entry name" value="F-box-like_dom_sf"/>
</dbReference>
<feature type="domain" description="F-box" evidence="2">
    <location>
        <begin position="400"/>
        <end position="449"/>
    </location>
</feature>
<keyword evidence="4" id="KW-1185">Reference proteome</keyword>